<feature type="transmembrane region" description="Helical" evidence="1">
    <location>
        <begin position="12"/>
        <end position="30"/>
    </location>
</feature>
<dbReference type="RefSeq" id="WP_144992555.1">
    <property type="nucleotide sequence ID" value="NZ_VNJK01000002.1"/>
</dbReference>
<dbReference type="EMBL" id="VNJK01000002">
    <property type="protein sequence ID" value="TVX89760.1"/>
    <property type="molecule type" value="Genomic_DNA"/>
</dbReference>
<keyword evidence="1" id="KW-0812">Transmembrane</keyword>
<keyword evidence="3" id="KW-0645">Protease</keyword>
<evidence type="ECO:0000313" key="4">
    <source>
        <dbReference type="Proteomes" id="UP000318102"/>
    </source>
</evidence>
<feature type="transmembrane region" description="Helical" evidence="1">
    <location>
        <begin position="232"/>
        <end position="254"/>
    </location>
</feature>
<feature type="transmembrane region" description="Helical" evidence="1">
    <location>
        <begin position="154"/>
        <end position="175"/>
    </location>
</feature>
<gene>
    <name evidence="3" type="ORF">FPZ44_18585</name>
</gene>
<dbReference type="GO" id="GO:0080120">
    <property type="term" value="P:CAAX-box protein maturation"/>
    <property type="evidence" value="ECO:0007669"/>
    <property type="project" value="UniProtKB-ARBA"/>
</dbReference>
<feature type="transmembrane region" description="Helical" evidence="1">
    <location>
        <begin position="80"/>
        <end position="103"/>
    </location>
</feature>
<keyword evidence="1" id="KW-1133">Transmembrane helix</keyword>
<feature type="transmembrane region" description="Helical" evidence="1">
    <location>
        <begin position="181"/>
        <end position="201"/>
    </location>
</feature>
<protein>
    <submittedName>
        <fullName evidence="3">CPBP family intramembrane metalloprotease</fullName>
    </submittedName>
</protein>
<feature type="transmembrane region" description="Helical" evidence="1">
    <location>
        <begin position="42"/>
        <end position="59"/>
    </location>
</feature>
<dbReference type="PANTHER" id="PTHR35797">
    <property type="entry name" value="PROTEASE-RELATED"/>
    <property type="match status" value="1"/>
</dbReference>
<comment type="caution">
    <text evidence="3">The sequence shown here is derived from an EMBL/GenBank/DDBJ whole genome shotgun (WGS) entry which is preliminary data.</text>
</comment>
<dbReference type="GO" id="GO:0008237">
    <property type="term" value="F:metallopeptidase activity"/>
    <property type="evidence" value="ECO:0007669"/>
    <property type="project" value="UniProtKB-KW"/>
</dbReference>
<keyword evidence="1" id="KW-0472">Membrane</keyword>
<accession>A0A559IQ91</accession>
<name>A0A559IQ91_9BACL</name>
<dbReference type="PANTHER" id="PTHR35797:SF1">
    <property type="entry name" value="PROTEASE"/>
    <property type="match status" value="1"/>
</dbReference>
<organism evidence="3 4">
    <name type="scientific">Paenibacillus agilis</name>
    <dbReference type="NCBI Taxonomy" id="3020863"/>
    <lineage>
        <taxon>Bacteria</taxon>
        <taxon>Bacillati</taxon>
        <taxon>Bacillota</taxon>
        <taxon>Bacilli</taxon>
        <taxon>Bacillales</taxon>
        <taxon>Paenibacillaceae</taxon>
        <taxon>Paenibacillus</taxon>
    </lineage>
</organism>
<feature type="domain" description="CAAX prenyl protease 2/Lysostaphin resistance protein A-like" evidence="2">
    <location>
        <begin position="117"/>
        <end position="221"/>
    </location>
</feature>
<dbReference type="Pfam" id="PF02517">
    <property type="entry name" value="Rce1-like"/>
    <property type="match status" value="1"/>
</dbReference>
<dbReference type="AlphaFoldDB" id="A0A559IQ91"/>
<dbReference type="Proteomes" id="UP000318102">
    <property type="component" value="Unassembled WGS sequence"/>
</dbReference>
<evidence type="ECO:0000313" key="3">
    <source>
        <dbReference type="EMBL" id="TVX89760.1"/>
    </source>
</evidence>
<sequence>MDRMIKRYMLWTYVGFYIFLFLIGLSMFVLKSQPVAEVLKVLSAWTATFVFVVMFRNIYPQRNLLDFIKNQFCTRIRLSAILAVILLQFLILVGTLFVIQAVWNVPIHEQLSTSWTTLLLVFGYNLILGPLGEELGWSGYVLNELQKSYSPLKSALIVGVTWGFWHAPLWLMSGYSGMQLVLYILFFMMAIISIQIVMTVFYNLNHNLVIPIVIHQLFNYFMAIQTGDQLQILIVTALFYFVVAVGIVFVTRLFKPLKSHLNR</sequence>
<dbReference type="InterPro" id="IPR003675">
    <property type="entry name" value="Rce1/LyrA-like_dom"/>
</dbReference>
<dbReference type="InterPro" id="IPR042150">
    <property type="entry name" value="MmRce1-like"/>
</dbReference>
<evidence type="ECO:0000256" key="1">
    <source>
        <dbReference type="SAM" id="Phobius"/>
    </source>
</evidence>
<proteinExistence type="predicted"/>
<keyword evidence="4" id="KW-1185">Reference proteome</keyword>
<keyword evidence="3" id="KW-0482">Metalloprotease</keyword>
<reference evidence="3 4" key="1">
    <citation type="submission" date="2019-07" db="EMBL/GenBank/DDBJ databases">
        <authorList>
            <person name="Kim J."/>
        </authorList>
    </citation>
    <scope>NUCLEOTIDE SEQUENCE [LARGE SCALE GENOMIC DNA]</scope>
    <source>
        <strain evidence="3 4">N4</strain>
    </source>
</reference>
<dbReference type="OrthoDB" id="9777755at2"/>
<keyword evidence="3" id="KW-0378">Hydrolase</keyword>
<evidence type="ECO:0000259" key="2">
    <source>
        <dbReference type="Pfam" id="PF02517"/>
    </source>
</evidence>
<dbReference type="GO" id="GO:0004175">
    <property type="term" value="F:endopeptidase activity"/>
    <property type="evidence" value="ECO:0007669"/>
    <property type="project" value="UniProtKB-ARBA"/>
</dbReference>